<proteinExistence type="predicted"/>
<evidence type="ECO:0000256" key="1">
    <source>
        <dbReference type="PROSITE-ProRule" id="PRU01005"/>
    </source>
</evidence>
<dbReference type="EMBL" id="CADEPM010000001">
    <property type="protein sequence ID" value="CAB3396841.1"/>
    <property type="molecule type" value="Genomic_DNA"/>
</dbReference>
<dbReference type="PROSITE" id="PS51670">
    <property type="entry name" value="SHKT"/>
    <property type="match status" value="1"/>
</dbReference>
<organism evidence="4 5">
    <name type="scientific">Caenorhabditis bovis</name>
    <dbReference type="NCBI Taxonomy" id="2654633"/>
    <lineage>
        <taxon>Eukaryota</taxon>
        <taxon>Metazoa</taxon>
        <taxon>Ecdysozoa</taxon>
        <taxon>Nematoda</taxon>
        <taxon>Chromadorea</taxon>
        <taxon>Rhabditida</taxon>
        <taxon>Rhabditina</taxon>
        <taxon>Rhabditomorpha</taxon>
        <taxon>Rhabditoidea</taxon>
        <taxon>Rhabditidae</taxon>
        <taxon>Peloderinae</taxon>
        <taxon>Caenorhabditis</taxon>
    </lineage>
</organism>
<keyword evidence="2" id="KW-0732">Signal</keyword>
<reference evidence="4 5" key="1">
    <citation type="submission" date="2020-04" db="EMBL/GenBank/DDBJ databases">
        <authorList>
            <person name="Laetsch R D."/>
            <person name="Stevens L."/>
            <person name="Kumar S."/>
            <person name="Blaxter L. M."/>
        </authorList>
    </citation>
    <scope>NUCLEOTIDE SEQUENCE [LARGE SCALE GENOMIC DNA]</scope>
</reference>
<comment type="caution">
    <text evidence="4">The sequence shown here is derived from an EMBL/GenBank/DDBJ whole genome shotgun (WGS) entry which is preliminary data.</text>
</comment>
<evidence type="ECO:0000259" key="3">
    <source>
        <dbReference type="PROSITE" id="PS51670"/>
    </source>
</evidence>
<protein>
    <recommendedName>
        <fullName evidence="3">ShKT domain-containing protein</fullName>
    </recommendedName>
</protein>
<gene>
    <name evidence="4" type="ORF">CBOVIS_LOCUS343</name>
</gene>
<evidence type="ECO:0000313" key="4">
    <source>
        <dbReference type="EMBL" id="CAB3396841.1"/>
    </source>
</evidence>
<dbReference type="InterPro" id="IPR003582">
    <property type="entry name" value="ShKT_dom"/>
</dbReference>
<dbReference type="Proteomes" id="UP000494206">
    <property type="component" value="Unassembled WGS sequence"/>
</dbReference>
<dbReference type="Pfam" id="PF01549">
    <property type="entry name" value="ShK"/>
    <property type="match status" value="1"/>
</dbReference>
<dbReference type="AlphaFoldDB" id="A0A8S1EAX9"/>
<keyword evidence="5" id="KW-1185">Reference proteome</keyword>
<feature type="signal peptide" evidence="2">
    <location>
        <begin position="1"/>
        <end position="16"/>
    </location>
</feature>
<name>A0A8S1EAX9_9PELO</name>
<feature type="chain" id="PRO_5035713412" description="ShKT domain-containing protein" evidence="2">
    <location>
        <begin position="17"/>
        <end position="104"/>
    </location>
</feature>
<dbReference type="Gene3D" id="1.10.10.1870">
    <property type="entry name" value="ShTK domain-like"/>
    <property type="match status" value="1"/>
</dbReference>
<evidence type="ECO:0000256" key="2">
    <source>
        <dbReference type="SAM" id="SignalP"/>
    </source>
</evidence>
<feature type="domain" description="ShKT" evidence="3">
    <location>
        <begin position="52"/>
        <end position="104"/>
    </location>
</feature>
<evidence type="ECO:0000313" key="5">
    <source>
        <dbReference type="Proteomes" id="UP000494206"/>
    </source>
</evidence>
<sequence>MHQFAILTAIVSAAYALSCSQPVGPCLTTNLNEIELALCPEGMACVGGNLCCKYADVIGKLDECKDLVNPIQGSLTCADKAHLCNEAAHKEQMRTECPKTCNYC</sequence>
<comment type="caution">
    <text evidence="1">Lacks conserved residue(s) required for the propagation of feature annotation.</text>
</comment>
<accession>A0A8S1EAX9</accession>